<sequence length="250" mass="28493">MAKKQRGKASSSSKTAGIEKPAESFTLSLESSDDEAPEEVTFEDSKAAALRSMKQALDTARREKQLLKEKRRKRQELFQEQKKRKLLSADVLEEIDSASSKKQKQSEDEGEQEEKPEKEGGDGKKKKKKKRSGKLANARNLKGKYTVTTVKERTLASFQQQVAEEFIRSRLYGPGTCRTTNNEMLSLQNKKGWNKSAAVQFVKKDWGTFRTSLRLMTRGSLLQLLQSSWCNVSSKDKKLKKEKKEDFIFS</sequence>
<evidence type="ECO:0000313" key="4">
    <source>
        <dbReference type="Proteomes" id="UP000265160"/>
    </source>
</evidence>
<feature type="domain" description="U3 small nucleolar RNA-associated protein NOL7 C-terminal" evidence="2">
    <location>
        <begin position="145"/>
        <end position="207"/>
    </location>
</feature>
<dbReference type="STRING" id="106582.ENSMZEP00005004956"/>
<feature type="compositionally biased region" description="Basic and acidic residues" evidence="1">
    <location>
        <begin position="59"/>
        <end position="68"/>
    </location>
</feature>
<reference evidence="3" key="2">
    <citation type="submission" date="2025-08" db="UniProtKB">
        <authorList>
            <consortium name="Ensembl"/>
        </authorList>
    </citation>
    <scope>IDENTIFICATION</scope>
</reference>
<evidence type="ECO:0000313" key="3">
    <source>
        <dbReference type="Ensembl" id="ENSMZEP00005004956.1"/>
    </source>
</evidence>
<feature type="compositionally biased region" description="Acidic residues" evidence="1">
    <location>
        <begin position="31"/>
        <end position="42"/>
    </location>
</feature>
<accession>A0A3P9B4Y2</accession>
<evidence type="ECO:0000259" key="2">
    <source>
        <dbReference type="Pfam" id="PF08157"/>
    </source>
</evidence>
<dbReference type="GeneTree" id="ENSGT00390000004118"/>
<feature type="region of interest" description="Disordered" evidence="1">
    <location>
        <begin position="1"/>
        <end position="140"/>
    </location>
</feature>
<protein>
    <submittedName>
        <fullName evidence="3">Nucleolar protein 7</fullName>
    </submittedName>
</protein>
<reference evidence="3" key="3">
    <citation type="submission" date="2025-09" db="UniProtKB">
        <authorList>
            <consortium name="Ensembl"/>
        </authorList>
    </citation>
    <scope>IDENTIFICATION</scope>
</reference>
<keyword evidence="4" id="KW-1185">Reference proteome</keyword>
<dbReference type="PANTHER" id="PTHR32337">
    <property type="entry name" value="NUCLEOLAR PROTEIN 7"/>
    <property type="match status" value="1"/>
</dbReference>
<reference evidence="3 4" key="1">
    <citation type="journal article" date="2014" name="Nature">
        <title>The genomic substrate for adaptive radiation in African cichlid fish.</title>
        <authorList>
            <person name="Brawand D."/>
            <person name="Wagner C.E."/>
            <person name="Li Y.I."/>
            <person name="Malinsky M."/>
            <person name="Keller I."/>
            <person name="Fan S."/>
            <person name="Simakov O."/>
            <person name="Ng A.Y."/>
            <person name="Lim Z.W."/>
            <person name="Bezault E."/>
            <person name="Turner-Maier J."/>
            <person name="Johnson J."/>
            <person name="Alcazar R."/>
            <person name="Noh H.J."/>
            <person name="Russell P."/>
            <person name="Aken B."/>
            <person name="Alfoldi J."/>
            <person name="Amemiya C."/>
            <person name="Azzouzi N."/>
            <person name="Baroiller J.F."/>
            <person name="Barloy-Hubler F."/>
            <person name="Berlin A."/>
            <person name="Bloomquist R."/>
            <person name="Carleton K.L."/>
            <person name="Conte M.A."/>
            <person name="D'Cotta H."/>
            <person name="Eshel O."/>
            <person name="Gaffney L."/>
            <person name="Galibert F."/>
            <person name="Gante H.F."/>
            <person name="Gnerre S."/>
            <person name="Greuter L."/>
            <person name="Guyon R."/>
            <person name="Haddad N.S."/>
            <person name="Haerty W."/>
            <person name="Harris R.M."/>
            <person name="Hofmann H.A."/>
            <person name="Hourlier T."/>
            <person name="Hulata G."/>
            <person name="Jaffe D.B."/>
            <person name="Lara M."/>
            <person name="Lee A.P."/>
            <person name="MacCallum I."/>
            <person name="Mwaiko S."/>
            <person name="Nikaido M."/>
            <person name="Nishihara H."/>
            <person name="Ozouf-Costaz C."/>
            <person name="Penman D.J."/>
            <person name="Przybylski D."/>
            <person name="Rakotomanga M."/>
            <person name="Renn S.C.P."/>
            <person name="Ribeiro F.J."/>
            <person name="Ron M."/>
            <person name="Salzburger W."/>
            <person name="Sanchez-Pulido L."/>
            <person name="Santos M.E."/>
            <person name="Searle S."/>
            <person name="Sharpe T."/>
            <person name="Swofford R."/>
            <person name="Tan F.J."/>
            <person name="Williams L."/>
            <person name="Young S."/>
            <person name="Yin S."/>
            <person name="Okada N."/>
            <person name="Kocher T.D."/>
            <person name="Miska E.A."/>
            <person name="Lander E.S."/>
            <person name="Venkatesh B."/>
            <person name="Fernald R.D."/>
            <person name="Meyer A."/>
            <person name="Ponting C.P."/>
            <person name="Streelman J.T."/>
            <person name="Lindblad-Toh K."/>
            <person name="Seehausen O."/>
            <person name="Di Palma F."/>
        </authorList>
    </citation>
    <scope>NUCLEOTIDE SEQUENCE</scope>
</reference>
<dbReference type="Pfam" id="PF08157">
    <property type="entry name" value="NUC129"/>
    <property type="match status" value="1"/>
</dbReference>
<name>A0A3P9B4Y2_9CICH</name>
<dbReference type="InterPro" id="IPR012579">
    <property type="entry name" value="NOL7_C"/>
</dbReference>
<feature type="compositionally biased region" description="Basic residues" evidence="1">
    <location>
        <begin position="124"/>
        <end position="133"/>
    </location>
</feature>
<dbReference type="Proteomes" id="UP000265160">
    <property type="component" value="LG18"/>
</dbReference>
<evidence type="ECO:0000256" key="1">
    <source>
        <dbReference type="SAM" id="MobiDB-lite"/>
    </source>
</evidence>
<organism evidence="3 4">
    <name type="scientific">Maylandia zebra</name>
    <name type="common">zebra mbuna</name>
    <dbReference type="NCBI Taxonomy" id="106582"/>
    <lineage>
        <taxon>Eukaryota</taxon>
        <taxon>Metazoa</taxon>
        <taxon>Chordata</taxon>
        <taxon>Craniata</taxon>
        <taxon>Vertebrata</taxon>
        <taxon>Euteleostomi</taxon>
        <taxon>Actinopterygii</taxon>
        <taxon>Neopterygii</taxon>
        <taxon>Teleostei</taxon>
        <taxon>Neoteleostei</taxon>
        <taxon>Acanthomorphata</taxon>
        <taxon>Ovalentaria</taxon>
        <taxon>Cichlomorphae</taxon>
        <taxon>Cichliformes</taxon>
        <taxon>Cichlidae</taxon>
        <taxon>African cichlids</taxon>
        <taxon>Pseudocrenilabrinae</taxon>
        <taxon>Haplochromini</taxon>
        <taxon>Maylandia</taxon>
        <taxon>Maylandia zebra complex</taxon>
    </lineage>
</organism>
<dbReference type="GO" id="GO:0003723">
    <property type="term" value="F:RNA binding"/>
    <property type="evidence" value="ECO:0007669"/>
    <property type="project" value="TreeGrafter"/>
</dbReference>
<dbReference type="PANTHER" id="PTHR32337:SF2">
    <property type="entry name" value="NUCLEOLAR PROTEIN 7"/>
    <property type="match status" value="1"/>
</dbReference>
<dbReference type="AlphaFoldDB" id="A0A3P9B4Y2"/>
<dbReference type="GO" id="GO:0005730">
    <property type="term" value="C:nucleolus"/>
    <property type="evidence" value="ECO:0007669"/>
    <property type="project" value="TreeGrafter"/>
</dbReference>
<proteinExistence type="predicted"/>
<dbReference type="Ensembl" id="ENSMZET00005005175.1">
    <property type="protein sequence ID" value="ENSMZEP00005004956.1"/>
    <property type="gene ID" value="ENSMZEG00005003849.1"/>
</dbReference>
<feature type="compositionally biased region" description="Basic and acidic residues" evidence="1">
    <location>
        <begin position="113"/>
        <end position="123"/>
    </location>
</feature>